<sequence length="171" mass="19652">MSIRFGTWNIGTLTSKSLEVVDAMVWGRINIICLQKSKWVGEKARELDTTAFKLRYIGKVGSKVYLKEKFWEDLQGLVQDVQQEEKILIVGDVNGHISSETRQFASAHGGFGFGELMRRGNFSMTYNFKIVNTCFKKRDENLITYKSGTSRSQIDFFLLRSSNKEFSRIAR</sequence>
<accession>A0ACB9PHQ1</accession>
<organism evidence="1 2">
    <name type="scientific">Bauhinia variegata</name>
    <name type="common">Purple orchid tree</name>
    <name type="synonym">Phanera variegata</name>
    <dbReference type="NCBI Taxonomy" id="167791"/>
    <lineage>
        <taxon>Eukaryota</taxon>
        <taxon>Viridiplantae</taxon>
        <taxon>Streptophyta</taxon>
        <taxon>Embryophyta</taxon>
        <taxon>Tracheophyta</taxon>
        <taxon>Spermatophyta</taxon>
        <taxon>Magnoliopsida</taxon>
        <taxon>eudicotyledons</taxon>
        <taxon>Gunneridae</taxon>
        <taxon>Pentapetalae</taxon>
        <taxon>rosids</taxon>
        <taxon>fabids</taxon>
        <taxon>Fabales</taxon>
        <taxon>Fabaceae</taxon>
        <taxon>Cercidoideae</taxon>
        <taxon>Cercideae</taxon>
        <taxon>Bauhiniinae</taxon>
        <taxon>Bauhinia</taxon>
    </lineage>
</organism>
<keyword evidence="2" id="KW-1185">Reference proteome</keyword>
<proteinExistence type="predicted"/>
<protein>
    <submittedName>
        <fullName evidence="1">Uncharacterized protein</fullName>
    </submittedName>
</protein>
<reference evidence="1 2" key="1">
    <citation type="journal article" date="2022" name="DNA Res.">
        <title>Chromosomal-level genome assembly of the orchid tree Bauhinia variegata (Leguminosae; Cercidoideae) supports the allotetraploid origin hypothesis of Bauhinia.</title>
        <authorList>
            <person name="Zhong Y."/>
            <person name="Chen Y."/>
            <person name="Zheng D."/>
            <person name="Pang J."/>
            <person name="Liu Y."/>
            <person name="Luo S."/>
            <person name="Meng S."/>
            <person name="Qian L."/>
            <person name="Wei D."/>
            <person name="Dai S."/>
            <person name="Zhou R."/>
        </authorList>
    </citation>
    <scope>NUCLEOTIDE SEQUENCE [LARGE SCALE GENOMIC DNA]</scope>
    <source>
        <strain evidence="1">BV-YZ2020</strain>
    </source>
</reference>
<comment type="caution">
    <text evidence="1">The sequence shown here is derived from an EMBL/GenBank/DDBJ whole genome shotgun (WGS) entry which is preliminary data.</text>
</comment>
<evidence type="ECO:0000313" key="1">
    <source>
        <dbReference type="EMBL" id="KAI4348022.1"/>
    </source>
</evidence>
<name>A0ACB9PHQ1_BAUVA</name>
<evidence type="ECO:0000313" key="2">
    <source>
        <dbReference type="Proteomes" id="UP000828941"/>
    </source>
</evidence>
<dbReference type="Proteomes" id="UP000828941">
    <property type="component" value="Chromosome 4"/>
</dbReference>
<gene>
    <name evidence="1" type="ORF">L6164_008785</name>
</gene>
<dbReference type="EMBL" id="CM039429">
    <property type="protein sequence ID" value="KAI4348022.1"/>
    <property type="molecule type" value="Genomic_DNA"/>
</dbReference>